<feature type="region of interest" description="Disordered" evidence="1">
    <location>
        <begin position="273"/>
        <end position="294"/>
    </location>
</feature>
<dbReference type="PANTHER" id="PTHR21180:SF32">
    <property type="entry name" value="ENDONUCLEASE_EXONUCLEASE_PHOSPHATASE FAMILY DOMAIN-CONTAINING PROTEIN 1"/>
    <property type="match status" value="1"/>
</dbReference>
<name>A0ABP9Q134_9PSEU</name>
<comment type="caution">
    <text evidence="3">The sequence shown here is derived from an EMBL/GenBank/DDBJ whole genome shotgun (WGS) entry which is preliminary data.</text>
</comment>
<dbReference type="Proteomes" id="UP001428817">
    <property type="component" value="Unassembled WGS sequence"/>
</dbReference>
<accession>A0ABP9Q134</accession>
<feature type="compositionally biased region" description="Low complexity" evidence="1">
    <location>
        <begin position="86"/>
        <end position="99"/>
    </location>
</feature>
<sequence>MRTLENDNLPAPEAPPRPGSERLTALRAGRRPVSPDSDRRPVSPDSDRRPVSPDSDRRPVSPDSDRRPNPPGRDRRPPAGLGGDRPGPTGFPPTAAALPRRPDTPPGRPPDGSRKAPPDTAPLPVRGAARTRLVARVAERWVPAAWRGARLDPGRPGALALAVVAGCAALLAVFAVWRDRPVAEPAPPLPVVGAEVSTAPAGPGGPPPSVEPAAPTVVSVAGKVRRPGLVRLPGGARVADAISQVGGPLPGADLTALNLARRVVDGEHIVVGLPQPPSVPQPAGSPGPAAAGGGKVDLNQATVEQLDTLPGVGPVTAKRIIEWRTAHGRFNSVDQLREIEGIGERRFSQLRGSVTV</sequence>
<organism evidence="3 4">
    <name type="scientific">Pseudonocardia eucalypti</name>
    <dbReference type="NCBI Taxonomy" id="648755"/>
    <lineage>
        <taxon>Bacteria</taxon>
        <taxon>Bacillati</taxon>
        <taxon>Actinomycetota</taxon>
        <taxon>Actinomycetes</taxon>
        <taxon>Pseudonocardiales</taxon>
        <taxon>Pseudonocardiaceae</taxon>
        <taxon>Pseudonocardia</taxon>
    </lineage>
</organism>
<evidence type="ECO:0000256" key="1">
    <source>
        <dbReference type="SAM" id="MobiDB-lite"/>
    </source>
</evidence>
<feature type="domain" description="Helix-hairpin-helix DNA-binding motif class 1" evidence="2">
    <location>
        <begin position="304"/>
        <end position="323"/>
    </location>
</feature>
<reference evidence="4" key="1">
    <citation type="journal article" date="2019" name="Int. J. Syst. Evol. Microbiol.">
        <title>The Global Catalogue of Microorganisms (GCM) 10K type strain sequencing project: providing services to taxonomists for standard genome sequencing and annotation.</title>
        <authorList>
            <consortium name="The Broad Institute Genomics Platform"/>
            <consortium name="The Broad Institute Genome Sequencing Center for Infectious Disease"/>
            <person name="Wu L."/>
            <person name="Ma J."/>
        </authorList>
    </citation>
    <scope>NUCLEOTIDE SEQUENCE [LARGE SCALE GENOMIC DNA]</scope>
    <source>
        <strain evidence="4">JCM 18303</strain>
    </source>
</reference>
<dbReference type="InterPro" id="IPR010994">
    <property type="entry name" value="RuvA_2-like"/>
</dbReference>
<dbReference type="EMBL" id="BAABJP010000007">
    <property type="protein sequence ID" value="GAA5152389.1"/>
    <property type="molecule type" value="Genomic_DNA"/>
</dbReference>
<dbReference type="InterPro" id="IPR051675">
    <property type="entry name" value="Endo/Exo/Phosphatase_dom_1"/>
</dbReference>
<dbReference type="SMART" id="SM00278">
    <property type="entry name" value="HhH1"/>
    <property type="match status" value="2"/>
</dbReference>
<dbReference type="Gene3D" id="3.10.560.10">
    <property type="entry name" value="Outer membrane lipoprotein wza domain like"/>
    <property type="match status" value="1"/>
</dbReference>
<evidence type="ECO:0000259" key="2">
    <source>
        <dbReference type="SMART" id="SM00278"/>
    </source>
</evidence>
<dbReference type="PANTHER" id="PTHR21180">
    <property type="entry name" value="ENDONUCLEASE/EXONUCLEASE/PHOSPHATASE FAMILY DOMAIN-CONTAINING PROTEIN 1"/>
    <property type="match status" value="1"/>
</dbReference>
<proteinExistence type="predicted"/>
<feature type="region of interest" description="Disordered" evidence="1">
    <location>
        <begin position="1"/>
        <end position="128"/>
    </location>
</feature>
<gene>
    <name evidence="3" type="ORF">GCM10023321_21000</name>
</gene>
<feature type="compositionally biased region" description="Basic and acidic residues" evidence="1">
    <location>
        <begin position="36"/>
        <end position="77"/>
    </location>
</feature>
<keyword evidence="4" id="KW-1185">Reference proteome</keyword>
<evidence type="ECO:0000313" key="4">
    <source>
        <dbReference type="Proteomes" id="UP001428817"/>
    </source>
</evidence>
<dbReference type="InterPro" id="IPR003583">
    <property type="entry name" value="Hlx-hairpin-Hlx_DNA-bd_motif"/>
</dbReference>
<dbReference type="SUPFAM" id="SSF47781">
    <property type="entry name" value="RuvA domain 2-like"/>
    <property type="match status" value="1"/>
</dbReference>
<protein>
    <recommendedName>
        <fullName evidence="2">Helix-hairpin-helix DNA-binding motif class 1 domain-containing protein</fullName>
    </recommendedName>
</protein>
<feature type="domain" description="Helix-hairpin-helix DNA-binding motif class 1" evidence="2">
    <location>
        <begin position="334"/>
        <end position="353"/>
    </location>
</feature>
<dbReference type="InterPro" id="IPR019554">
    <property type="entry name" value="Soluble_ligand-bd"/>
</dbReference>
<feature type="compositionally biased region" description="Pro residues" evidence="1">
    <location>
        <begin position="274"/>
        <end position="285"/>
    </location>
</feature>
<evidence type="ECO:0000313" key="3">
    <source>
        <dbReference type="EMBL" id="GAA5152389.1"/>
    </source>
</evidence>
<dbReference type="Gene3D" id="1.10.150.320">
    <property type="entry name" value="Photosystem II 12 kDa extrinsic protein"/>
    <property type="match status" value="1"/>
</dbReference>
<dbReference type="Pfam" id="PF12836">
    <property type="entry name" value="HHH_3"/>
    <property type="match status" value="1"/>
</dbReference>
<dbReference type="Pfam" id="PF10531">
    <property type="entry name" value="SLBB"/>
    <property type="match status" value="1"/>
</dbReference>